<accession>A0A1J8Q0G0</accession>
<name>A0A1J8Q0G0_9AGAM</name>
<evidence type="ECO:0000256" key="1">
    <source>
        <dbReference type="SAM" id="MobiDB-lite"/>
    </source>
</evidence>
<protein>
    <submittedName>
        <fullName evidence="2">Uncharacterized protein</fullName>
    </submittedName>
</protein>
<gene>
    <name evidence="2" type="ORF">AZE42_06371</name>
</gene>
<reference evidence="2 3" key="1">
    <citation type="submission" date="2016-03" db="EMBL/GenBank/DDBJ databases">
        <title>Comparative genomics of the ectomycorrhizal sister species Rhizopogon vinicolor and Rhizopogon vesiculosus (Basidiomycota: Boletales) reveals a divergence of the mating type B locus.</title>
        <authorList>
            <person name="Mujic A.B."/>
            <person name="Kuo A."/>
            <person name="Tritt A."/>
            <person name="Lipzen A."/>
            <person name="Chen C."/>
            <person name="Johnson J."/>
            <person name="Sharma A."/>
            <person name="Barry K."/>
            <person name="Grigoriev I.V."/>
            <person name="Spatafora J.W."/>
        </authorList>
    </citation>
    <scope>NUCLEOTIDE SEQUENCE [LARGE SCALE GENOMIC DNA]</scope>
    <source>
        <strain evidence="2 3">AM-OR11-056</strain>
    </source>
</reference>
<feature type="region of interest" description="Disordered" evidence="1">
    <location>
        <begin position="19"/>
        <end position="43"/>
    </location>
</feature>
<evidence type="ECO:0000313" key="2">
    <source>
        <dbReference type="EMBL" id="OJA14565.1"/>
    </source>
</evidence>
<proteinExistence type="predicted"/>
<sequence length="78" mass="8655">MLEIPNPIANVWLEPHEHIASPDGGLTTQQPIGTDDKATLESNVSSANPPAIVYLIMVLLHRFIEQHRTLEYPLPTTT</sequence>
<dbReference type="EMBL" id="LVVM01003592">
    <property type="protein sequence ID" value="OJA14565.1"/>
    <property type="molecule type" value="Genomic_DNA"/>
</dbReference>
<dbReference type="Proteomes" id="UP000183567">
    <property type="component" value="Unassembled WGS sequence"/>
</dbReference>
<comment type="caution">
    <text evidence="2">The sequence shown here is derived from an EMBL/GenBank/DDBJ whole genome shotgun (WGS) entry which is preliminary data.</text>
</comment>
<keyword evidence="3" id="KW-1185">Reference proteome</keyword>
<dbReference type="AlphaFoldDB" id="A0A1J8Q0G0"/>
<organism evidence="2 3">
    <name type="scientific">Rhizopogon vesiculosus</name>
    <dbReference type="NCBI Taxonomy" id="180088"/>
    <lineage>
        <taxon>Eukaryota</taxon>
        <taxon>Fungi</taxon>
        <taxon>Dikarya</taxon>
        <taxon>Basidiomycota</taxon>
        <taxon>Agaricomycotina</taxon>
        <taxon>Agaricomycetes</taxon>
        <taxon>Agaricomycetidae</taxon>
        <taxon>Boletales</taxon>
        <taxon>Suillineae</taxon>
        <taxon>Rhizopogonaceae</taxon>
        <taxon>Rhizopogon</taxon>
    </lineage>
</organism>
<evidence type="ECO:0000313" key="3">
    <source>
        <dbReference type="Proteomes" id="UP000183567"/>
    </source>
</evidence>